<protein>
    <submittedName>
        <fullName evidence="1">Uncharacterized protein</fullName>
    </submittedName>
</protein>
<dbReference type="EMBL" id="MPPL01000001">
    <property type="protein sequence ID" value="OKS88129.1"/>
    <property type="molecule type" value="Genomic_DNA"/>
</dbReference>
<dbReference type="Proteomes" id="UP000186720">
    <property type="component" value="Unassembled WGS sequence"/>
</dbReference>
<evidence type="ECO:0000313" key="2">
    <source>
        <dbReference type="Proteomes" id="UP000186720"/>
    </source>
</evidence>
<reference evidence="1 2" key="1">
    <citation type="submission" date="2016-11" db="EMBL/GenBank/DDBJ databases">
        <title>Whole Genome Sequencing of Mucilaginibacter polytrichastri RG4-7(T) isolated from the moss sample.</title>
        <authorList>
            <person name="Li Y."/>
        </authorList>
    </citation>
    <scope>NUCLEOTIDE SEQUENCE [LARGE SCALE GENOMIC DNA]</scope>
    <source>
        <strain evidence="1 2">RG4-7</strain>
    </source>
</reference>
<organism evidence="1 2">
    <name type="scientific">Mucilaginibacter polytrichastri</name>
    <dbReference type="NCBI Taxonomy" id="1302689"/>
    <lineage>
        <taxon>Bacteria</taxon>
        <taxon>Pseudomonadati</taxon>
        <taxon>Bacteroidota</taxon>
        <taxon>Sphingobacteriia</taxon>
        <taxon>Sphingobacteriales</taxon>
        <taxon>Sphingobacteriaceae</taxon>
        <taxon>Mucilaginibacter</taxon>
    </lineage>
</organism>
<gene>
    <name evidence="1" type="ORF">RG47T_3593</name>
</gene>
<keyword evidence="2" id="KW-1185">Reference proteome</keyword>
<comment type="caution">
    <text evidence="1">The sequence shown here is derived from an EMBL/GenBank/DDBJ whole genome shotgun (WGS) entry which is preliminary data.</text>
</comment>
<sequence length="38" mass="4361">MKDYVFILRLKAITPENIAQVGPKWAELVPKWAVQGHL</sequence>
<evidence type="ECO:0000313" key="1">
    <source>
        <dbReference type="EMBL" id="OKS88129.1"/>
    </source>
</evidence>
<accession>A0A1Q6A293</accession>
<dbReference type="AlphaFoldDB" id="A0A1Q6A293"/>
<name>A0A1Q6A293_9SPHI</name>
<proteinExistence type="predicted"/>